<keyword evidence="4 7" id="KW-0963">Cytoplasm</keyword>
<dbReference type="InterPro" id="IPR048899">
    <property type="entry name" value="NMD_SH3"/>
</dbReference>
<dbReference type="Pfam" id="PF04981">
    <property type="entry name" value="NMD3"/>
    <property type="match status" value="1"/>
</dbReference>
<feature type="domain" description="Nmd3 N-terminal" evidence="8">
    <location>
        <begin position="20"/>
        <end position="251"/>
    </location>
</feature>
<keyword evidence="5 7" id="KW-0653">Protein transport</keyword>
<dbReference type="PANTHER" id="PTHR12746">
    <property type="entry name" value="NONSENSE-MEDIATED MRNA DECAY PROTEIN 3"/>
    <property type="match status" value="1"/>
</dbReference>
<dbReference type="InterPro" id="IPR048898">
    <property type="entry name" value="OB_NMD3"/>
</dbReference>
<comment type="caution">
    <text evidence="11">The sequence shown here is derived from an EMBL/GenBank/DDBJ whole genome shotgun (WGS) entry which is preliminary data.</text>
</comment>
<dbReference type="OrthoDB" id="203821at2759"/>
<dbReference type="AlphaFoldDB" id="A0A8J5KZ32"/>
<evidence type="ECO:0000313" key="11">
    <source>
        <dbReference type="EMBL" id="KAG6495011.1"/>
    </source>
</evidence>
<dbReference type="GO" id="GO:0005634">
    <property type="term" value="C:nucleus"/>
    <property type="evidence" value="ECO:0007669"/>
    <property type="project" value="UniProtKB-SubCell"/>
</dbReference>
<dbReference type="EMBL" id="JACMSC010000012">
    <property type="protein sequence ID" value="KAG6495011.1"/>
    <property type="molecule type" value="Genomic_DNA"/>
</dbReference>
<evidence type="ECO:0000259" key="9">
    <source>
        <dbReference type="Pfam" id="PF21192"/>
    </source>
</evidence>
<evidence type="ECO:0000256" key="1">
    <source>
        <dbReference type="ARBA" id="ARBA00009794"/>
    </source>
</evidence>
<gene>
    <name evidence="11" type="ORF">ZIOFF_042801</name>
</gene>
<comment type="function">
    <text evidence="7">Acts as an adapter for the XPO1/CRM1-mediated export of the 60S ribosomal subunit.</text>
</comment>
<evidence type="ECO:0000256" key="2">
    <source>
        <dbReference type="ARBA" id="ARBA00017035"/>
    </source>
</evidence>
<organism evidence="11 12">
    <name type="scientific">Zingiber officinale</name>
    <name type="common">Ginger</name>
    <name type="synonym">Amomum zingiber</name>
    <dbReference type="NCBI Taxonomy" id="94328"/>
    <lineage>
        <taxon>Eukaryota</taxon>
        <taxon>Viridiplantae</taxon>
        <taxon>Streptophyta</taxon>
        <taxon>Embryophyta</taxon>
        <taxon>Tracheophyta</taxon>
        <taxon>Spermatophyta</taxon>
        <taxon>Magnoliopsida</taxon>
        <taxon>Liliopsida</taxon>
        <taxon>Zingiberales</taxon>
        <taxon>Zingiberaceae</taxon>
        <taxon>Zingiber</taxon>
    </lineage>
</organism>
<feature type="domain" description="60S ribosomal export protein NMD3 SH3" evidence="10">
    <location>
        <begin position="254"/>
        <end position="298"/>
    </location>
</feature>
<evidence type="ECO:0000256" key="3">
    <source>
        <dbReference type="ARBA" id="ARBA00022448"/>
    </source>
</evidence>
<comment type="similarity">
    <text evidence="1 7">Belongs to the NMD3 family.</text>
</comment>
<evidence type="ECO:0000259" key="8">
    <source>
        <dbReference type="Pfam" id="PF04981"/>
    </source>
</evidence>
<evidence type="ECO:0000256" key="5">
    <source>
        <dbReference type="ARBA" id="ARBA00022927"/>
    </source>
</evidence>
<keyword evidence="12" id="KW-1185">Reference proteome</keyword>
<keyword evidence="3 7" id="KW-0813">Transport</keyword>
<keyword evidence="6 7" id="KW-0539">Nucleus</keyword>
<dbReference type="GO" id="GO:0000055">
    <property type="term" value="P:ribosomal large subunit export from nucleus"/>
    <property type="evidence" value="ECO:0007669"/>
    <property type="project" value="TreeGrafter"/>
</dbReference>
<dbReference type="InterPro" id="IPR007064">
    <property type="entry name" value="Nmd3_N"/>
</dbReference>
<dbReference type="GO" id="GO:0043023">
    <property type="term" value="F:ribosomal large subunit binding"/>
    <property type="evidence" value="ECO:0007669"/>
    <property type="project" value="InterPro"/>
</dbReference>
<sequence>MEMEQSGMFMPAQTVGTVLCCICGVAMPPNPANMCVRCLRSRVDITEGLIRHAAIVYCPECHSYLQPPRTWIRGLEPESKELLAFCLRRLRLPQRRIRLVHAEFIWTEPHSKRLRLRLRVQAEALHGAILEQAHMVELTVHDRLCDNCTRAQANPDQWSAVVQLRQLVQHRRTFFYLEQLILRHGAAVRAIRIAEADHGLDFFFGSRSHATKFVDFINGVAPIRFRNDKQLVSHDVKSSIYNYKHTFSVEISPVCREDLICLPPKLANALGNLGPLVLCTRVTNSIALLDPLTLRSAFLDANQYWRAPFKSLLTSRQLVEYIVLDIEVESAEVHIGGSKYVMAHAQVARITDFGKNDTMFTIRTHLGHLLNPGDYALGYDLYSANNNDFDIDQHKNLVLPETILVKKSYQEKQSKKRGKARTWKVKNLNMEVDTTSKGRNDEKRNTEYEEFLRDLEENPEMRFNISLYRNKEYQPSEAASTADGDDIPSIPLEELLADLDLSEDEGNQNGENMDE</sequence>
<dbReference type="Pfam" id="PF21192">
    <property type="entry name" value="OB_NMD3"/>
    <property type="match status" value="1"/>
</dbReference>
<evidence type="ECO:0000256" key="7">
    <source>
        <dbReference type="RuleBase" id="RU364108"/>
    </source>
</evidence>
<accession>A0A8J5KZ32</accession>
<evidence type="ECO:0000256" key="4">
    <source>
        <dbReference type="ARBA" id="ARBA00022490"/>
    </source>
</evidence>
<reference evidence="11 12" key="1">
    <citation type="submission" date="2020-08" db="EMBL/GenBank/DDBJ databases">
        <title>Plant Genome Project.</title>
        <authorList>
            <person name="Zhang R.-G."/>
        </authorList>
    </citation>
    <scope>NUCLEOTIDE SEQUENCE [LARGE SCALE GENOMIC DNA]</scope>
    <source>
        <tissue evidence="11">Rhizome</tissue>
    </source>
</reference>
<evidence type="ECO:0000313" key="12">
    <source>
        <dbReference type="Proteomes" id="UP000734854"/>
    </source>
</evidence>
<feature type="domain" description="60S ribosomal export protein NMD3 OB-fold" evidence="9">
    <location>
        <begin position="318"/>
        <end position="407"/>
    </location>
</feature>
<evidence type="ECO:0000256" key="6">
    <source>
        <dbReference type="ARBA" id="ARBA00023242"/>
    </source>
</evidence>
<name>A0A8J5KZ32_ZINOF</name>
<dbReference type="GO" id="GO:0015031">
    <property type="term" value="P:protein transport"/>
    <property type="evidence" value="ECO:0007669"/>
    <property type="project" value="UniProtKB-KW"/>
</dbReference>
<dbReference type="GO" id="GO:0005737">
    <property type="term" value="C:cytoplasm"/>
    <property type="evidence" value="ECO:0007669"/>
    <property type="project" value="UniProtKB-SubCell"/>
</dbReference>
<evidence type="ECO:0000259" key="10">
    <source>
        <dbReference type="Pfam" id="PF21193"/>
    </source>
</evidence>
<dbReference type="Proteomes" id="UP000734854">
    <property type="component" value="Unassembled WGS sequence"/>
</dbReference>
<dbReference type="InterPro" id="IPR039768">
    <property type="entry name" value="Nmd3"/>
</dbReference>
<protein>
    <recommendedName>
        <fullName evidence="2 7">60S ribosomal export protein NMD3</fullName>
    </recommendedName>
</protein>
<dbReference type="PANTHER" id="PTHR12746:SF2">
    <property type="entry name" value="60S RIBOSOMAL EXPORT PROTEIN NMD3"/>
    <property type="match status" value="1"/>
</dbReference>
<proteinExistence type="inferred from homology"/>
<comment type="subcellular location">
    <subcellularLocation>
        <location evidence="7">Cytoplasm</location>
    </subcellularLocation>
    <subcellularLocation>
        <location evidence="7">Nucleus</location>
    </subcellularLocation>
</comment>
<dbReference type="Pfam" id="PF21193">
    <property type="entry name" value="NMD_SH3"/>
    <property type="match status" value="1"/>
</dbReference>